<evidence type="ECO:0000256" key="3">
    <source>
        <dbReference type="ARBA" id="ARBA00022691"/>
    </source>
</evidence>
<dbReference type="PANTHER" id="PTHR43464:SF19">
    <property type="entry name" value="UBIQUINONE BIOSYNTHESIS O-METHYLTRANSFERASE, MITOCHONDRIAL"/>
    <property type="match status" value="1"/>
</dbReference>
<reference evidence="5 6" key="1">
    <citation type="submission" date="2019-03" db="EMBL/GenBank/DDBJ databases">
        <title>Draft genome sequences of novel Actinobacteria.</title>
        <authorList>
            <person name="Sahin N."/>
            <person name="Ay H."/>
            <person name="Saygin H."/>
        </authorList>
    </citation>
    <scope>NUCLEOTIDE SEQUENCE [LARGE SCALE GENOMIC DNA]</scope>
    <source>
        <strain evidence="5 6">7K502</strain>
    </source>
</reference>
<sequence>MTNATDLSRCSLLYAQPGWYDELLSEATAPLQAVRGLVADYRPEARTILDVGCGTARDLARLAAEGYDCTGIDLQATMVNYARKQHPGLKIEVGDMRNARLGITADVILCLGNSLAYLHGDTDIHGACETFAAHAAPGALLILFTPVAPPAPEAAEPFTSRVVTGSLHAEVTTRVCWDAEKQLTTMYREWVLDTGERHSDVITRRVMAADVLAGYLDEAGFDVLEQFADPAHRNEHSQNSARALFTAARYRG</sequence>
<dbReference type="Gene3D" id="3.40.50.150">
    <property type="entry name" value="Vaccinia Virus protein VP39"/>
    <property type="match status" value="1"/>
</dbReference>
<dbReference type="RefSeq" id="WP_132493137.1">
    <property type="nucleotide sequence ID" value="NZ_SMKW01000071.1"/>
</dbReference>
<dbReference type="AlphaFoldDB" id="A0A4R4Y8Q8"/>
<keyword evidence="1 5" id="KW-0489">Methyltransferase</keyword>
<proteinExistence type="predicted"/>
<dbReference type="PANTHER" id="PTHR43464">
    <property type="entry name" value="METHYLTRANSFERASE"/>
    <property type="match status" value="1"/>
</dbReference>
<keyword evidence="3" id="KW-0949">S-adenosyl-L-methionine</keyword>
<evidence type="ECO:0000256" key="1">
    <source>
        <dbReference type="ARBA" id="ARBA00022603"/>
    </source>
</evidence>
<protein>
    <submittedName>
        <fullName evidence="5">Class I SAM-dependent methyltransferase</fullName>
    </submittedName>
</protein>
<evidence type="ECO:0000259" key="4">
    <source>
        <dbReference type="Pfam" id="PF13649"/>
    </source>
</evidence>
<dbReference type="InterPro" id="IPR041698">
    <property type="entry name" value="Methyltransf_25"/>
</dbReference>
<name>A0A4R4Y8Q8_9PSEU</name>
<keyword evidence="6" id="KW-1185">Reference proteome</keyword>
<dbReference type="CDD" id="cd02440">
    <property type="entry name" value="AdoMet_MTases"/>
    <property type="match status" value="1"/>
</dbReference>
<dbReference type="InterPro" id="IPR029063">
    <property type="entry name" value="SAM-dependent_MTases_sf"/>
</dbReference>
<dbReference type="GO" id="GO:0032259">
    <property type="term" value="P:methylation"/>
    <property type="evidence" value="ECO:0007669"/>
    <property type="project" value="UniProtKB-KW"/>
</dbReference>
<comment type="caution">
    <text evidence="5">The sequence shown here is derived from an EMBL/GenBank/DDBJ whole genome shotgun (WGS) entry which is preliminary data.</text>
</comment>
<dbReference type="Pfam" id="PF13649">
    <property type="entry name" value="Methyltransf_25"/>
    <property type="match status" value="1"/>
</dbReference>
<dbReference type="EMBL" id="SMKW01000071">
    <property type="protein sequence ID" value="TDD40310.1"/>
    <property type="molecule type" value="Genomic_DNA"/>
</dbReference>
<dbReference type="GO" id="GO:0008168">
    <property type="term" value="F:methyltransferase activity"/>
    <property type="evidence" value="ECO:0007669"/>
    <property type="project" value="UniProtKB-KW"/>
</dbReference>
<evidence type="ECO:0000313" key="6">
    <source>
        <dbReference type="Proteomes" id="UP000294947"/>
    </source>
</evidence>
<keyword evidence="2 5" id="KW-0808">Transferase</keyword>
<accession>A0A4R4Y8Q8</accession>
<evidence type="ECO:0000256" key="2">
    <source>
        <dbReference type="ARBA" id="ARBA00022679"/>
    </source>
</evidence>
<dbReference type="Proteomes" id="UP000294947">
    <property type="component" value="Unassembled WGS sequence"/>
</dbReference>
<feature type="domain" description="Methyltransferase" evidence="4">
    <location>
        <begin position="48"/>
        <end position="138"/>
    </location>
</feature>
<dbReference type="SUPFAM" id="SSF53335">
    <property type="entry name" value="S-adenosyl-L-methionine-dependent methyltransferases"/>
    <property type="match status" value="1"/>
</dbReference>
<dbReference type="Gene3D" id="2.20.130.10">
    <property type="entry name" value="CAC2371-like domains"/>
    <property type="match status" value="1"/>
</dbReference>
<gene>
    <name evidence="5" type="ORF">E1288_35870</name>
</gene>
<dbReference type="OrthoDB" id="189743at2"/>
<evidence type="ECO:0000313" key="5">
    <source>
        <dbReference type="EMBL" id="TDD40310.1"/>
    </source>
</evidence>
<organism evidence="5 6">
    <name type="scientific">Saccharopolyspora elongata</name>
    <dbReference type="NCBI Taxonomy" id="2530387"/>
    <lineage>
        <taxon>Bacteria</taxon>
        <taxon>Bacillati</taxon>
        <taxon>Actinomycetota</taxon>
        <taxon>Actinomycetes</taxon>
        <taxon>Pseudonocardiales</taxon>
        <taxon>Pseudonocardiaceae</taxon>
        <taxon>Saccharopolyspora</taxon>
    </lineage>
</organism>